<dbReference type="RefSeq" id="WP_282540394.1">
    <property type="nucleotide sequence ID" value="NZ_JASCIQ010000001.1"/>
</dbReference>
<dbReference type="Proteomes" id="UP001223978">
    <property type="component" value="Unassembled WGS sequence"/>
</dbReference>
<organism evidence="2 3">
    <name type="scientific">Streptomyces cavernicola</name>
    <dbReference type="NCBI Taxonomy" id="3043613"/>
    <lineage>
        <taxon>Bacteria</taxon>
        <taxon>Bacillati</taxon>
        <taxon>Actinomycetota</taxon>
        <taxon>Actinomycetes</taxon>
        <taxon>Kitasatosporales</taxon>
        <taxon>Streptomycetaceae</taxon>
        <taxon>Streptomyces</taxon>
    </lineage>
</organism>
<keyword evidence="1" id="KW-1133">Transmembrane helix</keyword>
<accession>A0ABT6S2W5</accession>
<comment type="caution">
    <text evidence="2">The sequence shown here is derived from an EMBL/GenBank/DDBJ whole genome shotgun (WGS) entry which is preliminary data.</text>
</comment>
<feature type="transmembrane region" description="Helical" evidence="1">
    <location>
        <begin position="42"/>
        <end position="61"/>
    </location>
</feature>
<name>A0ABT6S2W5_9ACTN</name>
<evidence type="ECO:0000313" key="2">
    <source>
        <dbReference type="EMBL" id="MDI3402438.1"/>
    </source>
</evidence>
<proteinExistence type="predicted"/>
<keyword evidence="1" id="KW-0812">Transmembrane</keyword>
<sequence>MGAAVCGALLTVLNAVLAFVTLAVGPWMPAEDAEALAVYHDLALGVLLGCIPVTGLTWVFVKAQWLRPWWYALPGLLAVLSLIRVAMA</sequence>
<reference evidence="2 3" key="1">
    <citation type="submission" date="2023-05" db="EMBL/GenBank/DDBJ databases">
        <title>Draft genome sequence of Streptomyces sp. B-S-A6 isolated from a cave soil in Thailand.</title>
        <authorList>
            <person name="Chamroensaksri N."/>
            <person name="Muangham S."/>
        </authorList>
    </citation>
    <scope>NUCLEOTIDE SEQUENCE [LARGE SCALE GENOMIC DNA]</scope>
    <source>
        <strain evidence="2 3">B-S-A6</strain>
    </source>
</reference>
<dbReference type="EMBL" id="JASCIQ010000001">
    <property type="protein sequence ID" value="MDI3402438.1"/>
    <property type="molecule type" value="Genomic_DNA"/>
</dbReference>
<evidence type="ECO:0000256" key="1">
    <source>
        <dbReference type="SAM" id="Phobius"/>
    </source>
</evidence>
<feature type="transmembrane region" description="Helical" evidence="1">
    <location>
        <begin position="68"/>
        <end position="87"/>
    </location>
</feature>
<keyword evidence="1" id="KW-0472">Membrane</keyword>
<protein>
    <submittedName>
        <fullName evidence="2">Uncharacterized protein</fullName>
    </submittedName>
</protein>
<keyword evidence="3" id="KW-1185">Reference proteome</keyword>
<gene>
    <name evidence="2" type="ORF">QIS96_01115</name>
</gene>
<evidence type="ECO:0000313" key="3">
    <source>
        <dbReference type="Proteomes" id="UP001223978"/>
    </source>
</evidence>